<evidence type="ECO:0008006" key="3">
    <source>
        <dbReference type="Google" id="ProtNLM"/>
    </source>
</evidence>
<organism evidence="1 2">
    <name type="scientific">Chitinophaga rupis</name>
    <dbReference type="NCBI Taxonomy" id="573321"/>
    <lineage>
        <taxon>Bacteria</taxon>
        <taxon>Pseudomonadati</taxon>
        <taxon>Bacteroidota</taxon>
        <taxon>Chitinophagia</taxon>
        <taxon>Chitinophagales</taxon>
        <taxon>Chitinophagaceae</taxon>
        <taxon>Chitinophaga</taxon>
    </lineage>
</organism>
<dbReference type="PROSITE" id="PS51257">
    <property type="entry name" value="PROKAR_LIPOPROTEIN"/>
    <property type="match status" value="1"/>
</dbReference>
<keyword evidence="2" id="KW-1185">Reference proteome</keyword>
<proteinExistence type="predicted"/>
<dbReference type="RefSeq" id="WP_089906323.1">
    <property type="nucleotide sequence ID" value="NZ_FOBB01000001.1"/>
</dbReference>
<dbReference type="AlphaFoldDB" id="A0A1H7H5X1"/>
<sequence length="289" mass="32174">MRFIIVYAIGLIMLLAACDKKARLNLPYDGDKIVLNTFMLVDSVAYIRVTKSEPVVSSNDPEFTELANAQVTILENGQPFSAVHRQVINGRGYFVSDSVIRPGKIYTVTAAATGLTAVSATDSIPARPEVSDLFAQKTASQVNFTLKDPGNIINYYRIHIYAADSTDGAIRPLSRIQYRLDPSFNNNFADIVNDAYYEDLVVKDERISGRSIVFVLQTSLPVTYKYIIAEVVGLTDQGYRYLKSLDDQQDNQEEGNFLAQPVKVYSNVTNGYGIVAGMYAKRIYCKVKE</sequence>
<dbReference type="Pfam" id="PF14054">
    <property type="entry name" value="DUF4249"/>
    <property type="match status" value="1"/>
</dbReference>
<dbReference type="InterPro" id="IPR025345">
    <property type="entry name" value="DUF4249"/>
</dbReference>
<protein>
    <recommendedName>
        <fullName evidence="3">DUF4249 domain-containing protein</fullName>
    </recommendedName>
</protein>
<accession>A0A1H7H5X1</accession>
<name>A0A1H7H5X1_9BACT</name>
<dbReference type="EMBL" id="FOBB01000001">
    <property type="protein sequence ID" value="SEK45796.1"/>
    <property type="molecule type" value="Genomic_DNA"/>
</dbReference>
<evidence type="ECO:0000313" key="1">
    <source>
        <dbReference type="EMBL" id="SEK45796.1"/>
    </source>
</evidence>
<gene>
    <name evidence="1" type="ORF">SAMN04488505_101237</name>
</gene>
<reference evidence="1 2" key="1">
    <citation type="submission" date="2016-10" db="EMBL/GenBank/DDBJ databases">
        <authorList>
            <person name="de Groot N.N."/>
        </authorList>
    </citation>
    <scope>NUCLEOTIDE SEQUENCE [LARGE SCALE GENOMIC DNA]</scope>
    <source>
        <strain evidence="1 2">DSM 21039</strain>
    </source>
</reference>
<dbReference type="OrthoDB" id="1115009at2"/>
<dbReference type="Proteomes" id="UP000198984">
    <property type="component" value="Unassembled WGS sequence"/>
</dbReference>
<evidence type="ECO:0000313" key="2">
    <source>
        <dbReference type="Proteomes" id="UP000198984"/>
    </source>
</evidence>
<dbReference type="STRING" id="573321.SAMN04488505_101237"/>